<dbReference type="InterPro" id="IPR036529">
    <property type="entry name" value="KIX_dom_sf"/>
</dbReference>
<dbReference type="PANTHER" id="PTHR33137">
    <property type="entry name" value="MEDIATOR OF RNA POLYMERASE II TRANSCRIPTION SUBUNIT 15A-RELATED"/>
    <property type="match status" value="1"/>
</dbReference>
<comment type="subcellular location">
    <subcellularLocation>
        <location evidence="1">Nucleus</location>
    </subcellularLocation>
</comment>
<comment type="caution">
    <text evidence="6">The sequence shown here is derived from an EMBL/GenBank/DDBJ whole genome shotgun (WGS) entry which is preliminary data.</text>
</comment>
<evidence type="ECO:0000259" key="5">
    <source>
        <dbReference type="Pfam" id="PF16987"/>
    </source>
</evidence>
<evidence type="ECO:0000256" key="4">
    <source>
        <dbReference type="SAM" id="MobiDB-lite"/>
    </source>
</evidence>
<keyword evidence="2" id="KW-0539">Nucleus</keyword>
<dbReference type="InterPro" id="IPR044661">
    <property type="entry name" value="MED15a/b/c-like"/>
</dbReference>
<dbReference type="InterPro" id="IPR036546">
    <property type="entry name" value="MED15_KIX"/>
</dbReference>
<evidence type="ECO:0000256" key="1">
    <source>
        <dbReference type="ARBA" id="ARBA00004123"/>
    </source>
</evidence>
<dbReference type="Gene3D" id="1.10.246.20">
    <property type="entry name" value="Coactivator CBP, KIX domain"/>
    <property type="match status" value="1"/>
</dbReference>
<keyword evidence="3" id="KW-0175">Coiled coil</keyword>
<dbReference type="GO" id="GO:0005634">
    <property type="term" value="C:nucleus"/>
    <property type="evidence" value="ECO:0007669"/>
    <property type="project" value="UniProtKB-SubCell"/>
</dbReference>
<reference evidence="6 7" key="1">
    <citation type="journal article" date="2020" name="IScience">
        <title>Genome Sequencing of the Endangered Kingdonia uniflora (Circaeasteraceae, Ranunculales) Reveals Potential Mechanisms of Evolutionary Specialization.</title>
        <authorList>
            <person name="Sun Y."/>
            <person name="Deng T."/>
            <person name="Zhang A."/>
            <person name="Moore M.J."/>
            <person name="Landis J.B."/>
            <person name="Lin N."/>
            <person name="Zhang H."/>
            <person name="Zhang X."/>
            <person name="Huang J."/>
            <person name="Zhang X."/>
            <person name="Sun H."/>
            <person name="Wang H."/>
        </authorList>
    </citation>
    <scope>NUCLEOTIDE SEQUENCE [LARGE SCALE GENOMIC DNA]</scope>
    <source>
        <strain evidence="6">TB1705</strain>
        <tissue evidence="6">Leaf</tissue>
    </source>
</reference>
<dbReference type="GO" id="GO:0031490">
    <property type="term" value="F:chromatin DNA binding"/>
    <property type="evidence" value="ECO:0007669"/>
    <property type="project" value="InterPro"/>
</dbReference>
<feature type="region of interest" description="Disordered" evidence="4">
    <location>
        <begin position="166"/>
        <end position="187"/>
    </location>
</feature>
<feature type="compositionally biased region" description="Polar residues" evidence="4">
    <location>
        <begin position="83"/>
        <end position="93"/>
    </location>
</feature>
<evidence type="ECO:0000313" key="6">
    <source>
        <dbReference type="EMBL" id="KAF6149426.1"/>
    </source>
</evidence>
<evidence type="ECO:0000256" key="2">
    <source>
        <dbReference type="ARBA" id="ARBA00023242"/>
    </source>
</evidence>
<dbReference type="GO" id="GO:0003713">
    <property type="term" value="F:transcription coactivator activity"/>
    <property type="evidence" value="ECO:0007669"/>
    <property type="project" value="InterPro"/>
</dbReference>
<keyword evidence="7" id="KW-1185">Reference proteome</keyword>
<sequence>METFKKHLLISGPDGLHELKKIATRFEEKIYVAAMSQSDYVRKISLKLLTMENKVQNTVMPNSDKSTTSQNPVDLDPIPENPGTPTQDNNITKPSKTERLLASVMAEVFGIEEFFSSDDYEGSQAASDSIHPSAVFSRPCDNLAEMNLDPTAFLGSISASCRSGTKRRLDGNAQASSTLKDDRAKTSRTEVYVPAPSANPSYSGIFNRTLKDPFLPSELEAVVVSIKGSDDYYPLMMRGMMQASDDYKARVKQLEDELQVSKFEYAVSTGKMYKALEDANAARKESNDLKRELYSLRVGHAHAIANAEAHTKTNFEKVWMPVLEKMCVTVDKYEHCPYIGMFEGLAAVARHPNPPVNDTTAAQAE</sequence>
<dbReference type="FunFam" id="1.10.246.20:FF:000003">
    <property type="entry name" value="Mediator of RNA polymerase II transcription subunit 15a"/>
    <property type="match status" value="1"/>
</dbReference>
<organism evidence="6 7">
    <name type="scientific">Kingdonia uniflora</name>
    <dbReference type="NCBI Taxonomy" id="39325"/>
    <lineage>
        <taxon>Eukaryota</taxon>
        <taxon>Viridiplantae</taxon>
        <taxon>Streptophyta</taxon>
        <taxon>Embryophyta</taxon>
        <taxon>Tracheophyta</taxon>
        <taxon>Spermatophyta</taxon>
        <taxon>Magnoliopsida</taxon>
        <taxon>Ranunculales</taxon>
        <taxon>Circaeasteraceae</taxon>
        <taxon>Kingdonia</taxon>
    </lineage>
</organism>
<dbReference type="PANTHER" id="PTHR33137:SF4">
    <property type="entry name" value="MEDIATOR OF RNA POLYMERASE II TRANSCRIPTION SUBUNIT 15A-RELATED"/>
    <property type="match status" value="1"/>
</dbReference>
<protein>
    <recommendedName>
        <fullName evidence="5">Mediator complex subunit 15 KIX domain-containing protein</fullName>
    </recommendedName>
</protein>
<feature type="region of interest" description="Disordered" evidence="4">
    <location>
        <begin position="57"/>
        <end position="93"/>
    </location>
</feature>
<evidence type="ECO:0000313" key="7">
    <source>
        <dbReference type="Proteomes" id="UP000541444"/>
    </source>
</evidence>
<accession>A0A7J7M3K4</accession>
<dbReference type="Pfam" id="PF16987">
    <property type="entry name" value="KIX_2"/>
    <property type="match status" value="1"/>
</dbReference>
<feature type="coiled-coil region" evidence="3">
    <location>
        <begin position="237"/>
        <end position="292"/>
    </location>
</feature>
<gene>
    <name evidence="6" type="ORF">GIB67_016964</name>
</gene>
<proteinExistence type="predicted"/>
<feature type="domain" description="Mediator complex subunit 15 KIX" evidence="5">
    <location>
        <begin position="1"/>
        <end position="59"/>
    </location>
</feature>
<dbReference type="AlphaFoldDB" id="A0A7J7M3K4"/>
<name>A0A7J7M3K4_9MAGN</name>
<dbReference type="Proteomes" id="UP000541444">
    <property type="component" value="Unassembled WGS sequence"/>
</dbReference>
<dbReference type="OrthoDB" id="1912459at2759"/>
<evidence type="ECO:0000256" key="3">
    <source>
        <dbReference type="SAM" id="Coils"/>
    </source>
</evidence>
<feature type="compositionally biased region" description="Polar residues" evidence="4">
    <location>
        <begin position="57"/>
        <end position="72"/>
    </location>
</feature>
<dbReference type="EMBL" id="JACGCM010001796">
    <property type="protein sequence ID" value="KAF6149426.1"/>
    <property type="molecule type" value="Genomic_DNA"/>
</dbReference>